<dbReference type="EMBL" id="JADYXP020000023">
    <property type="protein sequence ID" value="KAL0102306.1"/>
    <property type="molecule type" value="Genomic_DNA"/>
</dbReference>
<dbReference type="Proteomes" id="UP001430953">
    <property type="component" value="Unassembled WGS sequence"/>
</dbReference>
<proteinExistence type="predicted"/>
<dbReference type="AlphaFoldDB" id="A0AAW2EF23"/>
<accession>A0AAW2EF23</accession>
<gene>
    <name evidence="1" type="ORF">PUN28_018675</name>
</gene>
<keyword evidence="2" id="KW-1185">Reference proteome</keyword>
<organism evidence="1 2">
    <name type="scientific">Cardiocondyla obscurior</name>
    <dbReference type="NCBI Taxonomy" id="286306"/>
    <lineage>
        <taxon>Eukaryota</taxon>
        <taxon>Metazoa</taxon>
        <taxon>Ecdysozoa</taxon>
        <taxon>Arthropoda</taxon>
        <taxon>Hexapoda</taxon>
        <taxon>Insecta</taxon>
        <taxon>Pterygota</taxon>
        <taxon>Neoptera</taxon>
        <taxon>Endopterygota</taxon>
        <taxon>Hymenoptera</taxon>
        <taxon>Apocrita</taxon>
        <taxon>Aculeata</taxon>
        <taxon>Formicoidea</taxon>
        <taxon>Formicidae</taxon>
        <taxon>Myrmicinae</taxon>
        <taxon>Cardiocondyla</taxon>
    </lineage>
</organism>
<comment type="caution">
    <text evidence="1">The sequence shown here is derived from an EMBL/GenBank/DDBJ whole genome shotgun (WGS) entry which is preliminary data.</text>
</comment>
<name>A0AAW2EF23_9HYME</name>
<protein>
    <submittedName>
        <fullName evidence="1">Uncharacterized protein</fullName>
    </submittedName>
</protein>
<sequence length="147" mass="16617">MEILCCETRCIALAFDDFIKSALRAPARWTEPMLRNESPKILLLASASRMRASGSAEQIVAFNRVDHIWERHVKSRECINEQSQFLWDQGVSARHLEHGSSLGDLQHPDENREGSRKFTAAYRDEIHGEAKIEAPAFTTVQVSSPPI</sequence>
<evidence type="ECO:0000313" key="2">
    <source>
        <dbReference type="Proteomes" id="UP001430953"/>
    </source>
</evidence>
<reference evidence="1 2" key="1">
    <citation type="submission" date="2023-03" db="EMBL/GenBank/DDBJ databases">
        <title>High recombination rates correlate with genetic variation in Cardiocondyla obscurior ants.</title>
        <authorList>
            <person name="Errbii M."/>
        </authorList>
    </citation>
    <scope>NUCLEOTIDE SEQUENCE [LARGE SCALE GENOMIC DNA]</scope>
    <source>
        <strain evidence="1">Alpha-2009</strain>
        <tissue evidence="1">Whole body</tissue>
    </source>
</reference>
<evidence type="ECO:0000313" key="1">
    <source>
        <dbReference type="EMBL" id="KAL0102306.1"/>
    </source>
</evidence>